<dbReference type="InterPro" id="IPR001299">
    <property type="entry name" value="Ependymin"/>
</dbReference>
<dbReference type="GO" id="GO:0007160">
    <property type="term" value="P:cell-matrix adhesion"/>
    <property type="evidence" value="ECO:0007669"/>
    <property type="project" value="InterPro"/>
</dbReference>
<protein>
    <recommendedName>
        <fullName evidence="5">Ependymin</fullName>
    </recommendedName>
</protein>
<feature type="signal peptide" evidence="2">
    <location>
        <begin position="1"/>
        <end position="17"/>
    </location>
</feature>
<reference evidence="3" key="1">
    <citation type="submission" date="2025-08" db="UniProtKB">
        <authorList>
            <consortium name="Ensembl"/>
        </authorList>
    </citation>
    <scope>IDENTIFICATION</scope>
</reference>
<evidence type="ECO:0000256" key="2">
    <source>
        <dbReference type="SAM" id="SignalP"/>
    </source>
</evidence>
<evidence type="ECO:0008006" key="5">
    <source>
        <dbReference type="Google" id="ProtNLM"/>
    </source>
</evidence>
<sequence>MRLVLLLLACLLGLSLGASLERKPHHCKSPPLLTGAFTFATQNEKAWAYGGYEYDAMGERIRIFEVGTYDKKNFTYNALLLYREGVMYEINDQAKTCKKNPLQTDFKPFGVPANATLLGQAVIGSSSGPGQGLLVNSWTGQFPNGVKYMMTMTAFGCIPVSYLYQTKEFGWVSVSYINNVMGIVDPGALNPPPFCSGLEVQPEGKPVDFFTVIENMRNAP</sequence>
<keyword evidence="2" id="KW-0732">Signal</keyword>
<evidence type="ECO:0000313" key="4">
    <source>
        <dbReference type="Proteomes" id="UP000694523"/>
    </source>
</evidence>
<reference evidence="3" key="2">
    <citation type="submission" date="2025-09" db="UniProtKB">
        <authorList>
            <consortium name="Ensembl"/>
        </authorList>
    </citation>
    <scope>IDENTIFICATION</scope>
</reference>
<dbReference type="PANTHER" id="PTHR10697">
    <property type="entry name" value="MAMMALIAN EPENDYMIN-RELATED PROTEIN 1"/>
    <property type="match status" value="1"/>
</dbReference>
<name>A0A8C6S8A4_9GOBI</name>
<dbReference type="PANTHER" id="PTHR10697:SF5">
    <property type="entry name" value="EPENDYMIN-RELATED"/>
    <property type="match status" value="1"/>
</dbReference>
<accession>A0A8C6S8A4</accession>
<comment type="similarity">
    <text evidence="1">Belongs to the ependymin family.</text>
</comment>
<evidence type="ECO:0000256" key="1">
    <source>
        <dbReference type="ARBA" id="ARBA00010771"/>
    </source>
</evidence>
<dbReference type="GO" id="GO:0005509">
    <property type="term" value="F:calcium ion binding"/>
    <property type="evidence" value="ECO:0007669"/>
    <property type="project" value="InterPro"/>
</dbReference>
<organism evidence="3 4">
    <name type="scientific">Neogobius melanostomus</name>
    <name type="common">round goby</name>
    <dbReference type="NCBI Taxonomy" id="47308"/>
    <lineage>
        <taxon>Eukaryota</taxon>
        <taxon>Metazoa</taxon>
        <taxon>Chordata</taxon>
        <taxon>Craniata</taxon>
        <taxon>Vertebrata</taxon>
        <taxon>Euteleostomi</taxon>
        <taxon>Actinopterygii</taxon>
        <taxon>Neopterygii</taxon>
        <taxon>Teleostei</taxon>
        <taxon>Neoteleostei</taxon>
        <taxon>Acanthomorphata</taxon>
        <taxon>Gobiaria</taxon>
        <taxon>Gobiiformes</taxon>
        <taxon>Gobioidei</taxon>
        <taxon>Gobiidae</taxon>
        <taxon>Benthophilinae</taxon>
        <taxon>Neogobiini</taxon>
        <taxon>Neogobius</taxon>
    </lineage>
</organism>
<dbReference type="GO" id="GO:0005764">
    <property type="term" value="C:lysosome"/>
    <property type="evidence" value="ECO:0007669"/>
    <property type="project" value="TreeGrafter"/>
</dbReference>
<dbReference type="SMART" id="SM00026">
    <property type="entry name" value="EPEND"/>
    <property type="match status" value="1"/>
</dbReference>
<dbReference type="Proteomes" id="UP000694523">
    <property type="component" value="Unplaced"/>
</dbReference>
<dbReference type="Ensembl" id="ENSNMLT00000001917.1">
    <property type="protein sequence ID" value="ENSNMLP00000001654.1"/>
    <property type="gene ID" value="ENSNMLG00000001264.1"/>
</dbReference>
<keyword evidence="4" id="KW-1185">Reference proteome</keyword>
<dbReference type="GO" id="GO:0005576">
    <property type="term" value="C:extracellular region"/>
    <property type="evidence" value="ECO:0007669"/>
    <property type="project" value="InterPro"/>
</dbReference>
<feature type="chain" id="PRO_5034854569" description="Ependymin" evidence="2">
    <location>
        <begin position="18"/>
        <end position="220"/>
    </location>
</feature>
<evidence type="ECO:0000313" key="3">
    <source>
        <dbReference type="Ensembl" id="ENSNMLP00000001654.1"/>
    </source>
</evidence>
<dbReference type="AlphaFoldDB" id="A0A8C6S8A4"/>
<dbReference type="Pfam" id="PF00811">
    <property type="entry name" value="Ependymin"/>
    <property type="match status" value="1"/>
</dbReference>
<dbReference type="PRINTS" id="PR00317">
    <property type="entry name" value="EPENDYMIN"/>
</dbReference>
<proteinExistence type="inferred from homology"/>